<dbReference type="Gene3D" id="2.30.38.10">
    <property type="entry name" value="Luciferase, Domain 3"/>
    <property type="match status" value="4"/>
</dbReference>
<dbReference type="GO" id="GO:0003824">
    <property type="term" value="F:catalytic activity"/>
    <property type="evidence" value="ECO:0007669"/>
    <property type="project" value="InterPro"/>
</dbReference>
<dbReference type="FunFam" id="3.40.50.980:FF:000001">
    <property type="entry name" value="Non-ribosomal peptide synthetase"/>
    <property type="match status" value="5"/>
</dbReference>
<dbReference type="RefSeq" id="WP_332520121.1">
    <property type="nucleotide sequence ID" value="NZ_JANRHA010000008.1"/>
</dbReference>
<evidence type="ECO:0000256" key="1">
    <source>
        <dbReference type="ARBA" id="ARBA00001957"/>
    </source>
</evidence>
<evidence type="ECO:0000259" key="5">
    <source>
        <dbReference type="PROSITE" id="PS50075"/>
    </source>
</evidence>
<dbReference type="InterPro" id="IPR025110">
    <property type="entry name" value="AMP-bd_C"/>
</dbReference>
<evidence type="ECO:0000313" key="6">
    <source>
        <dbReference type="EMBL" id="MDG3015599.1"/>
    </source>
</evidence>
<dbReference type="Gene3D" id="3.30.300.30">
    <property type="match status" value="6"/>
</dbReference>
<evidence type="ECO:0000256" key="2">
    <source>
        <dbReference type="ARBA" id="ARBA00022450"/>
    </source>
</evidence>
<dbReference type="SUPFAM" id="SSF47336">
    <property type="entry name" value="ACP-like"/>
    <property type="match status" value="6"/>
</dbReference>
<dbReference type="FunFam" id="3.30.300.30:FF:000010">
    <property type="entry name" value="Enterobactin synthetase component F"/>
    <property type="match status" value="2"/>
</dbReference>
<dbReference type="NCBIfam" id="NF003417">
    <property type="entry name" value="PRK04813.1"/>
    <property type="match status" value="6"/>
</dbReference>
<dbReference type="GO" id="GO:0072330">
    <property type="term" value="P:monocarboxylic acid biosynthetic process"/>
    <property type="evidence" value="ECO:0007669"/>
    <property type="project" value="UniProtKB-ARBA"/>
</dbReference>
<dbReference type="InterPro" id="IPR042099">
    <property type="entry name" value="ANL_N_sf"/>
</dbReference>
<feature type="domain" description="Carrier" evidence="5">
    <location>
        <begin position="4179"/>
        <end position="4254"/>
    </location>
</feature>
<sequence>MATVEAGGHPSEPAGSFPLSSAQVGMWFAQRVRDDVPITISQYVEIRGAFDFELLTRVGRVAALEFGSAVLRIVEIDGMPRQFVDPDLLDDSVVHDLGDEPDPERAAREWMRRESARPLDLLTDRLVYTAMLRLADDHHYWYARIHHIALDGLGAMNFMSRTAELYTAAWRGVEPEPCRALSPDEIAATESTYRSSTRLQRDRAYWAEQVDGLPPAISLARRAPAPIAARPLVCSAELPAGAAAHFDSAVERVGSSAAPLMVAGFAAYLARMTGSEDVVVSLPVTARTTVALRHSGGMVSNVVPLRLRVAPDATVGSLIKQAQIALVGALRHQRYRHEDIRRDMSADSGRLGFFGPAVNIMMFNNQIRLGELDCRFHVLSTGPIEDLAVNLYPAVSGTRTHIDFEANPNRYDKAELREHHTRFLRLFEQFLAAGEQDLVGELDMLTADERAALIPARGPAGGSTRTLPQLLADAAAEHGAAVAVRGAAGELTYRELDERSNRLARVLIAQGAGPETVVAVAMSRSLASLTAIWAVAKTGAAFVPVDPDYPTARVEHMLADSGALCGLTVESTRPALPGDVRWLAVDSGEVAAQVHAQRPDPVTDVERRRRIRLDHPAYLIYTSGSTGRPKGVTVTHRGLENFAVEQRERYRVDGQARVLHVASPSFDASVLEYLLAFANGATLVVAPPGVYGGDGLHRLIADERITHAFVTPSVLASVNPDGLGSLTHLVAGGEAVPAELVERWAPGRSLFNGYGPTETTIMTTISAPLTDPAELTIGAPIRGSSAVVLDARLRPVPVGAPGELYVSGLGLARGYLARPGLTAERFVADPWGSAGARMYRTGDVVRWTRQPGTGPDGLGGIEYSLDYLGRSDHQVKLRGLRIELGEIDAALTAHPAVDFAATVVHVPEADATDRTPGAPNPDTAVLVSYLLPVPGRVLDHAELRIHLSAELPPHMVPVHLVELDAIPLTPVGKLDRAALPAPEPAVVAESVAPRTEGEQLLAGIVGSIVGAPAVGVHDSFFALGGNSLSATQLASRASAAFGADLTVRDVFDHPTVAGLLTRAEELQASGQARRPRLTDGPRPPHVPLSPAQQRLWFLSRFDPESAVNNIPFALRLSGPVDVDALEGALGDVIERHEALRTVYPDSELGPHQVVVDVDRESVDLSPNPATARELPELLGAFAADGFDLTEQVPVRARLFRLDRHEWVLAIIVHHVSADGWSMAPLARDLMLAYTSRTEGREPEFAPLPVQYADYALWQRELLGAEDDPDSTAARQLAHWTRTLTGLPDQLELPTDRPRPKQASFAGRRVVTEIGVATHRRVEQVAREHDATPFMLVHAAFAILLSRLGAGDDIALGTPVAGRGERELDDLVGMFVNTLVLRTAVPAADTVADMIARCRNVDLDAFANADVPFERLVEVLNPARSATRHPLFQVMLAYQNLRGATVELPGLTVQAAEIDVALAKFDLQLTVLERRGDDGEPAGLQAEFTYAADLFDDDTVHAMARRFELLLEAVLDAPQTAVGDLPVLTVAERTRILTDWNATDVAVPAELVLDRFDRHARSMPDAVALVGVGAGADDVTMTYGQFDAAVSRLARRLIAEGVGPEVRVALLMRRSVELMVAMYAVIRAGGAYVPIDPDNPVERTGYVVESAHLLCALVVGRDGADLTGLGQVPVLDLDRLDLSGYPATPVTDDERRAPLRPDHSAYVIYTSGSTGRPKGVEVTHAAAVNLLRWMQLDLPITADDRVVFKAPATFDVSVWECFAVLGVGGRLIVLDHEGHRDPQRLQQVVTEQQATICEFVPSMLDLFLSTPGLGLPDCLHMVYVGGEAISAATAERVTALGLRLGNFYGPTEAAVTTTYHEIEPGPVPPVVPIGRPVWNTRAYVLDERLHPVPVGVPGELYLAGVQLARGYVGRADLTADRFVADAFSGDGERMYRTGDLVRWNDAGQIEYLDRTDFQVKLRGLRIELGEIEAVLHDHPAVDQAVVLVREDQPGQARLVAYLTRAEPGAELDPAVIRADLTGQLPGYMVPTVFVPLTALPVTPTGKLDRRALPVPDAAPVAYRAPHTPSERVVAAVLEDVLGAGRIGLDDDFFALGGNSLIATRVVARVGAELGVSVPVRLLFEAPDVVGFAALVDQADPSEVRPPLHPRQRPERVPLSAAQHRIWFLNRFDPASPAYNLPVAVRFHGDLDAAALRAALADVLQRHEALRTVYPEGPEGPHQLVLDAAAVIDGVALEPTPVPAAELTAAALQLAGQGFDVTVDPPVRARLFRISRREHVLAIVLHHIAGDGWSMGPLAADVMRAYTARRDGRDPGFAPLPVQYADYALWQRELLGDEQDPASAGARQLRHWTHTLAGLPDEIGLPTDRPRPAQPSYRGAHVDFPVPADLHNGMRVFGTDRQASVFMVAHAALAVLLRRHVQGDDIAVGTAVSGRGEAALDELIGMFVGTLVLRNHIDLGDGFDAVLAQVRAGDLAAFAHADLPFERIVEVLDPPRRDGRHPLFQVALSFDDAVATEFELPGVRTVVEPLDPQVAKFDLQLTLMPAADGGLTGRFDYAVDLFDESTVAALADRFVRLLTAALGEPGRPVGELPLLSPAELAALTPKPAAQPQRTLAELLGEAAARHPQRPAVIAQRTLTYRELDERSNRLARELIAKGLGPGSRVALALPRSTAYLIALWAVAKSGAAYVPVDPGLPADRITHMVTDSGAGLGLAHGALHDRLPACLDWIDPDDAEANAASQDATPITDADRVAALRMDDYAYLIYTSGSTGVPKGVALTHAGLAALMAEQRAWFGADGDSRVLLGVSPSFDASLFEVLVAVGSGAALVVSPAGVVGGDELAAVVSEGRVTHAVITPAVLATLDPSDHELLRTIVVIGEKCPPEVVDRWAPGRRLLNGYGPTETTIWATCSEPMAAGEPVTIGRPIAGIGAAVLDRRLRPVPAGVAGELYLTGDALAAGYLRRPALTAERFVAGPDGARMYRSGDLARWVRSDEHGYRLEYLGRTDFQVKVRGLRIELGEIDAALGAHPGIAYAATVGHDDETGQTRLVAYVTAVEDARLDGDELRGFLARTLPGYMVPSLIVPLERMPLSPAGKIDRKALPRPVFGSVRPEYRPPQTPAEAVVARVFAEVSGAERVGLADNFFDLGGNSLTATGVVSRVGAELSRRIPVRLLFDHPVVADFAAAAADAEPADRPALIARPRPQRLPLSPAQQRMWLLSRLEPAVYNIPLVVRLTGELDVAALAAALTDLVDRHESLRTVFPADEQGPHQVVLPAADHGVALASVTDGDLAAVPAELVAAEFDLTAAPPLRAHLLRSTTEPDEYLLVLVLHHIAGDALSLAPLSRDLMAAYTARTRRQAPQWSPLPIQYADYALWQRDLLGDDTDPQSLAGAQTRYWQAALAGLPACLDLPTDRPRLPVASLRGAGLSFELDAAVHQGMERLAREHGATVFMVAHAVLGVLLQRLTGSPDVVVGTPVAGRGEPGLEHLVGMFVGTVVLRAQVDPSATFADVLGEVRRADLDAFAHADVPFERLVEVLAPVRTTAHHPLFQVMLSFQNLDAGELELPDLRVRMVDAPLPVAKFDLQLGLAERRGADGAAAGIGAEFSYATDLFDAVTVQGFADGYRRILTEVLAATDTPVGDLAGISATELGRVLDAGTGPDRPVGGDTLADLFAAQAARTPDAPAVTFEGAALTYRELDERSNLLARKLIVEGVGPESTVAVALRRSPELVVAIYAVVKAGGAYLPIDPDHPAARTRYVIDTAAPRCVIGASGVPLPEMPVPVLFVDGQGSDDPADAAPITDRDRRAPLRPAHPAYLLFTSGSTGRPKGVAVSHAAIVNRLRWMQSEYPLGADDTVLHKTPVTFDVSVWELFWPLQVGARMVLARPAGHGDPRYLAELIERESVTTAHFVPSMLAVFVAELGSAGARCASLRQVFASGESLPAQTAARLREVAPATALHNLYGPTEAAVDVTFHEVTEADAVAVPIGGPVWNTQVLVLDARLHPAPVGGRGELYLAGEQLARGYVGRPELTADRFVAHPYAVGGRMYRTGDLVRWVDSEGSLELEYLGRTDFQVKLRGQRIELGEIEAALLRRPEIEQAVALVRGDRLAAYVVAARDDVEDEGAAAGLDTAGLGRALGDELPAYMVPSVIAVLPALPVGVNGKLDRAALPAVDSAPRVHRAPRTDTETTVAAVFADLTGAERVGADDDFFALGGNSLSATQAVARLGDALDATVPLRLVFEAPTVAALAAKLAELAGSGRRAPLVAGPRPQHLPLSPAQQRLWFLNRFDPQSAAYNLPFAVRLTGDLDVDALAAAVTDVLARHESLRTSYPDDGAGPRQLVHAAEPVDLTPVPTTEEALIGEIGALVLAGFDLTAQIPLRARLFALGADTYVLAIAVHHIAADGFSARPLARDLAVAYAARVGGAAPQWSPLPVQYADYALWCREALGDPSDPDSVAAGQLRHWTGQLSGLADELQLPADRRRPASPSYGGATVHFRIDAALHDRMRAVAREHGVSLFMVAHAALAALLHRMASVEDVVVGTAIAGRGEQVLDELIGMFVNTLVLRSRIRPGMSFTDLLDHVRGVDLDAFAHADVPFEQVVDAMRPARMPGRHPLFQVALAVEQAAAGGMAVELPGVRVAAEQIDAPVAKFDLQFTLVEKPGNPGNPENTAGIDASIGYATDLFDESTVTALAERFVRLLSGALTEPDSAVGDLEIRDERERAELTALSGPEAPPVVTLPQILARAAARPDAIALSGPGFEMSYGELDRASTRLARELIARGAGPETVVALATARSAESVLAVWAVAKTGAPFVPVDPRHPADRIAYLLGDSAVRLGVTTAAVRADLSDATVDSPVDWLVLDDDTVAASVAGRDDAPITDADRTAPVHADHPAYLIYTSGSTGKPKGVAVTHRGLASLVCEQRERLRTDAAARVLHAASPSFDASVFELLLAFGSGATAVPSPADMIGGPELTELLRTQRVTHAVLTPSVLGSLDESGLGELRVVMIAGEACPPELVSRWATGRTVVNGYGPTEATVWATGTELHPGEPVRIGRPVRGLRVAVLDSRLRPVPAGVVGELYLSGAALARGYHGRPALTADRFVADPRGAGARMYRTGDLVRWVEMPDGHTLDYVGRNDFQVKIRGLRIEIGEIDAALAAHPSVQLALTLGLPAPNGDTVLVSYVHGDGEVDADAVAAFAAGRLPAYMRPAHLIVLDEVPLTPVGKLDRNALPRPDFGGAREYREPVAAEEIAVAAAFAEISGAARVGLDDGFFELGGNSLTATQAVARIAERTGRAIAVRDLFDAPTVAALAAVVARAAALADRPPLVPQPRPDAIPLSYAQQRMWLINRIDPASAMYNLPMVLRLTGDLDVAALGAALADLLGRHEALRTVYPEGSEGAHQVIVPVPQGQSVLAAIPVDPAALERELLAFAGAGFDLTSDLPVRLRLFALGPDEYVLALVTHHIAADGWSLAPLARDLMTAYLARRAGLAPVWPALPVQYADFALWQRQLLGGEDDPESLLSRQIGYWKRTLAGAPEALALPGTRPRPAQRTGRGGRIAFEIPASVHAGAARLAGEAGASVFMVVHAALSALLSRLSGTSDIVVGTPVAGRGDRALDDLVGMLVGTVVLRTVVEQGQSFADLLGAVRRADLDAFSHADVPFEKLVEVLAPPRSTAHHPLFQVMLGFQNLDTPELDLPGLAVAGVELDTPLARFDLDMALSERRAASGAPDGIDGRLTYAADLFDESEARALVDRYLRLLAAVVAEGGADRAVGDVDLLGGGEGSVLDVAGAGEVVALSGAPSTLVDVFEAQVARTPQAPAVWSEAGELTYADLDASSNSLACRLIDAGVGPEDVVALALPRSLELVVAAYAVLKAGAAYLPLDPEHPAERTAQVLASASPRVVIGDCAAAAAVGIVVLDPAGDRSATDPATDTERLRRPLRPQHPAYVIYTSGSTGVPKGVTVTHEAIVNRLAWMQAQFPLSAADSVVQKTPATFDVSVWELFWPLQVGARLVLARPDGHRDPAYLARLLVQQRVSVAHFVPSMLAVFLADRHAADAGERLRFLFASGEALPAPVAERARTVLPHTVLHNLYGPTEAAVDVTHHAVTAADATSVPIGRPVWNTGVAVLDARLRPVPVGVPGELYLSGVQLARGYLGRPALTADRFVADPSGGPGERMYRTGDLARWVGDGSGVPELEYLGRTDFQVKLRGQRLELGEVEAALSAVDGVEQAVALVRDDGPGPELVGYVVGKAVVAAAAGAIAPESVIARVRQALPGYMVPSAVVVLGALPTTANGKLDRAALPAPQRAGREYVPPRTELERGLAGAFAEVLGVERVGRDDNFFDLGGNSLLATTLVAAAREALGVELPLQWLFLDPTPASIATRLGSGASGVAGGDDALAVLLRIRGGSGAPVFCVHPITGLAWCYGGLAQYVGGDRPIYGLQSPALTEPDGAQLSLSDLADRYVREIRSVQPHGPYDLLGWSLGGVIAHAVATRLQAAGESVGSLALLDSGFGDLTDHAGTAPSTDDLLGGLGLDIPDGGVGSAATGSDLPTPADLDPEQVAALLAGMPEPLGSLSADAVLRLLAAADASATQLAVHRPARFDGDLLFFSAAEGGPAGDALVDLWRPFVSGTITDHRVPSTHWRMASARSLETIGPLLENMLDSTTKGAK</sequence>
<comment type="caution">
    <text evidence="6">The sequence shown here is derived from an EMBL/GenBank/DDBJ whole genome shotgun (WGS) entry which is preliminary data.</text>
</comment>
<dbReference type="GO" id="GO:0005829">
    <property type="term" value="C:cytosol"/>
    <property type="evidence" value="ECO:0007669"/>
    <property type="project" value="TreeGrafter"/>
</dbReference>
<accession>A0A9X4M2E7</accession>
<dbReference type="GO" id="GO:0008610">
    <property type="term" value="P:lipid biosynthetic process"/>
    <property type="evidence" value="ECO:0007669"/>
    <property type="project" value="UniProtKB-ARBA"/>
</dbReference>
<dbReference type="FunFam" id="3.40.50.12780:FF:000012">
    <property type="entry name" value="Non-ribosomal peptide synthetase"/>
    <property type="match status" value="3"/>
</dbReference>
<dbReference type="Pfam" id="PF13193">
    <property type="entry name" value="AMP-binding_C"/>
    <property type="match status" value="4"/>
</dbReference>
<dbReference type="Gene3D" id="3.40.50.980">
    <property type="match status" value="8"/>
</dbReference>
<dbReference type="GO" id="GO:0031177">
    <property type="term" value="F:phosphopantetheine binding"/>
    <property type="evidence" value="ECO:0007669"/>
    <property type="project" value="InterPro"/>
</dbReference>
<dbReference type="Pfam" id="PF00501">
    <property type="entry name" value="AMP-binding"/>
    <property type="match status" value="6"/>
</dbReference>
<dbReference type="GO" id="GO:0043041">
    <property type="term" value="P:amino acid activation for nonribosomal peptide biosynthetic process"/>
    <property type="evidence" value="ECO:0007669"/>
    <property type="project" value="TreeGrafter"/>
</dbReference>
<reference evidence="6" key="1">
    <citation type="submission" date="2022-08" db="EMBL/GenBank/DDBJ databases">
        <title>Genome analysis of Corynebacteriales strain.</title>
        <authorList>
            <person name="Lee S.D."/>
        </authorList>
    </citation>
    <scope>NUCLEOTIDE SEQUENCE</scope>
    <source>
        <strain evidence="6">D3-21</strain>
    </source>
</reference>
<dbReference type="Gene3D" id="1.10.1200.10">
    <property type="entry name" value="ACP-like"/>
    <property type="match status" value="5"/>
</dbReference>
<evidence type="ECO:0000256" key="3">
    <source>
        <dbReference type="ARBA" id="ARBA00022553"/>
    </source>
</evidence>
<dbReference type="PANTHER" id="PTHR45527:SF1">
    <property type="entry name" value="FATTY ACID SYNTHASE"/>
    <property type="match status" value="1"/>
</dbReference>
<dbReference type="InterPro" id="IPR045851">
    <property type="entry name" value="AMP-bd_C_sf"/>
</dbReference>
<dbReference type="Pfam" id="PF00550">
    <property type="entry name" value="PP-binding"/>
    <property type="match status" value="6"/>
</dbReference>
<dbReference type="InterPro" id="IPR036736">
    <property type="entry name" value="ACP-like_sf"/>
</dbReference>
<feature type="domain" description="Carrier" evidence="5">
    <location>
        <begin position="2063"/>
        <end position="2138"/>
    </location>
</feature>
<gene>
    <name evidence="6" type="ORF">NVS88_13645</name>
</gene>
<organism evidence="6 7">
    <name type="scientific">Speluncibacter jeojiensis</name>
    <dbReference type="NCBI Taxonomy" id="2710754"/>
    <lineage>
        <taxon>Bacteria</taxon>
        <taxon>Bacillati</taxon>
        <taxon>Actinomycetota</taxon>
        <taxon>Actinomycetes</taxon>
        <taxon>Mycobacteriales</taxon>
        <taxon>Speluncibacteraceae</taxon>
        <taxon>Speluncibacter</taxon>
    </lineage>
</organism>
<dbReference type="Gene3D" id="3.30.559.10">
    <property type="entry name" value="Chloramphenicol acetyltransferase-like domain"/>
    <property type="match status" value="6"/>
</dbReference>
<dbReference type="FunFam" id="1.10.1200.10:FF:000016">
    <property type="entry name" value="Non-ribosomal peptide synthase"/>
    <property type="match status" value="2"/>
</dbReference>
<dbReference type="FunFam" id="2.30.38.10:FF:000001">
    <property type="entry name" value="Non-ribosomal peptide synthetase PvdI"/>
    <property type="match status" value="2"/>
</dbReference>
<feature type="domain" description="Carrier" evidence="5">
    <location>
        <begin position="992"/>
        <end position="1067"/>
    </location>
</feature>
<dbReference type="NCBIfam" id="TIGR01733">
    <property type="entry name" value="AA-adenyl-dom"/>
    <property type="match status" value="6"/>
</dbReference>
<feature type="domain" description="Carrier" evidence="5">
    <location>
        <begin position="3113"/>
        <end position="3188"/>
    </location>
</feature>
<feature type="region of interest" description="Disordered" evidence="4">
    <location>
        <begin position="1067"/>
        <end position="1088"/>
    </location>
</feature>
<dbReference type="InterPro" id="IPR023213">
    <property type="entry name" value="CAT-like_dom_sf"/>
</dbReference>
<dbReference type="Gene3D" id="3.40.50.12780">
    <property type="entry name" value="N-terminal domain of ligase-like"/>
    <property type="match status" value="2"/>
</dbReference>
<dbReference type="InterPro" id="IPR006162">
    <property type="entry name" value="Ppantetheine_attach_site"/>
</dbReference>
<dbReference type="Gene3D" id="3.40.50.1820">
    <property type="entry name" value="alpha/beta hydrolase"/>
    <property type="match status" value="1"/>
</dbReference>
<dbReference type="CDD" id="cd19540">
    <property type="entry name" value="LCL_NRPS-like"/>
    <property type="match status" value="5"/>
</dbReference>
<protein>
    <submittedName>
        <fullName evidence="6">Non-ribosomal peptide synthase/polyketide synthase</fullName>
    </submittedName>
</protein>
<dbReference type="PANTHER" id="PTHR45527">
    <property type="entry name" value="NONRIBOSOMAL PEPTIDE SYNTHETASE"/>
    <property type="match status" value="1"/>
</dbReference>
<comment type="cofactor">
    <cofactor evidence="1">
        <name>pantetheine 4'-phosphate</name>
        <dbReference type="ChEBI" id="CHEBI:47942"/>
    </cofactor>
</comment>
<dbReference type="SUPFAM" id="SSF52777">
    <property type="entry name" value="CoA-dependent acyltransferases"/>
    <property type="match status" value="12"/>
</dbReference>
<dbReference type="InterPro" id="IPR001031">
    <property type="entry name" value="Thioesterase"/>
</dbReference>
<feature type="domain" description="Carrier" evidence="5">
    <location>
        <begin position="6312"/>
        <end position="6387"/>
    </location>
</feature>
<dbReference type="InterPro" id="IPR029058">
    <property type="entry name" value="AB_hydrolase_fold"/>
</dbReference>
<dbReference type="EMBL" id="JANRHA010000008">
    <property type="protein sequence ID" value="MDG3015599.1"/>
    <property type="molecule type" value="Genomic_DNA"/>
</dbReference>
<dbReference type="InterPro" id="IPR010071">
    <property type="entry name" value="AA_adenyl_dom"/>
</dbReference>
<dbReference type="InterPro" id="IPR020845">
    <property type="entry name" value="AMP-binding_CS"/>
</dbReference>
<dbReference type="PROSITE" id="PS00455">
    <property type="entry name" value="AMP_BINDING"/>
    <property type="match status" value="6"/>
</dbReference>
<dbReference type="SUPFAM" id="SSF53474">
    <property type="entry name" value="alpha/beta-Hydrolases"/>
    <property type="match status" value="1"/>
</dbReference>
<name>A0A9X4M2E7_9ACTN</name>
<dbReference type="InterPro" id="IPR020806">
    <property type="entry name" value="PKS_PP-bd"/>
</dbReference>
<dbReference type="Proteomes" id="UP001152755">
    <property type="component" value="Unassembled WGS sequence"/>
</dbReference>
<feature type="domain" description="Carrier" evidence="5">
    <location>
        <begin position="5241"/>
        <end position="5316"/>
    </location>
</feature>
<proteinExistence type="predicted"/>
<dbReference type="Gene3D" id="3.30.559.30">
    <property type="entry name" value="Nonribosomal peptide synthetase, condensation domain"/>
    <property type="match status" value="6"/>
</dbReference>
<dbReference type="NCBIfam" id="NF004282">
    <property type="entry name" value="PRK05691.1"/>
    <property type="match status" value="5"/>
</dbReference>
<dbReference type="PROSITE" id="PS50075">
    <property type="entry name" value="CARRIER"/>
    <property type="match status" value="6"/>
</dbReference>
<dbReference type="CDD" id="cd05930">
    <property type="entry name" value="A_NRPS"/>
    <property type="match status" value="1"/>
</dbReference>
<dbReference type="Pfam" id="PF00668">
    <property type="entry name" value="Condensation"/>
    <property type="match status" value="6"/>
</dbReference>
<dbReference type="PROSITE" id="PS00012">
    <property type="entry name" value="PHOSPHOPANTETHEINE"/>
    <property type="match status" value="6"/>
</dbReference>
<dbReference type="CDD" id="cd17646">
    <property type="entry name" value="A_NRPS_AB3403-like"/>
    <property type="match status" value="2"/>
</dbReference>
<dbReference type="InterPro" id="IPR001242">
    <property type="entry name" value="Condensation_dom"/>
</dbReference>
<dbReference type="FunFam" id="3.30.300.30:FF:000015">
    <property type="entry name" value="Nonribosomal peptide synthase SidD"/>
    <property type="match status" value="1"/>
</dbReference>
<evidence type="ECO:0000313" key="7">
    <source>
        <dbReference type="Proteomes" id="UP001152755"/>
    </source>
</evidence>
<dbReference type="SUPFAM" id="SSF56801">
    <property type="entry name" value="Acetyl-CoA synthetase-like"/>
    <property type="match status" value="6"/>
</dbReference>
<dbReference type="SMART" id="SM00823">
    <property type="entry name" value="PKS_PP"/>
    <property type="match status" value="6"/>
</dbReference>
<evidence type="ECO:0000256" key="4">
    <source>
        <dbReference type="SAM" id="MobiDB-lite"/>
    </source>
</evidence>
<dbReference type="InterPro" id="IPR000873">
    <property type="entry name" value="AMP-dep_synth/lig_dom"/>
</dbReference>
<dbReference type="Pfam" id="PF00975">
    <property type="entry name" value="Thioesterase"/>
    <property type="match status" value="1"/>
</dbReference>
<keyword evidence="3" id="KW-0597">Phosphoprotein</keyword>
<dbReference type="InterPro" id="IPR009081">
    <property type="entry name" value="PP-bd_ACP"/>
</dbReference>
<dbReference type="GO" id="GO:0044550">
    <property type="term" value="P:secondary metabolite biosynthetic process"/>
    <property type="evidence" value="ECO:0007669"/>
    <property type="project" value="UniProtKB-ARBA"/>
</dbReference>
<keyword evidence="7" id="KW-1185">Reference proteome</keyword>
<dbReference type="FunFam" id="3.40.50.980:FF:000002">
    <property type="entry name" value="Enterobactin synthetase component F"/>
    <property type="match status" value="2"/>
</dbReference>
<keyword evidence="2" id="KW-0596">Phosphopantetheine</keyword>